<keyword evidence="2" id="KW-1185">Reference proteome</keyword>
<organism evidence="1 2">
    <name type="scientific">Victivallis lenta</name>
    <dbReference type="NCBI Taxonomy" id="2606640"/>
    <lineage>
        <taxon>Bacteria</taxon>
        <taxon>Pseudomonadati</taxon>
        <taxon>Lentisphaerota</taxon>
        <taxon>Lentisphaeria</taxon>
        <taxon>Victivallales</taxon>
        <taxon>Victivallaceae</taxon>
        <taxon>Victivallis</taxon>
    </lineage>
</organism>
<name>A0A844FZC5_9BACT</name>
<accession>A0A844FZC5</accession>
<comment type="caution">
    <text evidence="1">The sequence shown here is derived from an EMBL/GenBank/DDBJ whole genome shotgun (WGS) entry which is preliminary data.</text>
</comment>
<reference evidence="1 2" key="1">
    <citation type="submission" date="2019-08" db="EMBL/GenBank/DDBJ databases">
        <title>In-depth cultivation of the pig gut microbiome towards novel bacterial diversity and tailored functional studies.</title>
        <authorList>
            <person name="Wylensek D."/>
            <person name="Hitch T.C.A."/>
            <person name="Clavel T."/>
        </authorList>
    </citation>
    <scope>NUCLEOTIDE SEQUENCE [LARGE SCALE GENOMIC DNA]</scope>
    <source>
        <strain evidence="1 2">BBE-744-WT-12</strain>
    </source>
</reference>
<dbReference type="EMBL" id="VUNS01000002">
    <property type="protein sequence ID" value="MST96072.1"/>
    <property type="molecule type" value="Genomic_DNA"/>
</dbReference>
<dbReference type="RefSeq" id="WP_154416981.1">
    <property type="nucleotide sequence ID" value="NZ_DBFCGB010000086.1"/>
</dbReference>
<evidence type="ECO:0000313" key="2">
    <source>
        <dbReference type="Proteomes" id="UP000435649"/>
    </source>
</evidence>
<evidence type="ECO:0000313" key="1">
    <source>
        <dbReference type="EMBL" id="MST96072.1"/>
    </source>
</evidence>
<dbReference type="Proteomes" id="UP000435649">
    <property type="component" value="Unassembled WGS sequence"/>
</dbReference>
<protein>
    <submittedName>
        <fullName evidence="1">Uncharacterized protein</fullName>
    </submittedName>
</protein>
<dbReference type="AlphaFoldDB" id="A0A844FZC5"/>
<gene>
    <name evidence="1" type="ORF">FYJ85_03305</name>
</gene>
<proteinExistence type="predicted"/>
<sequence length="121" mass="13044">MTGEDELKLIGKNARFELSLPETGARELVPRGIAGGRMLADWRRLVVSATGRYLFRLRAETGPVRLELFAPNGRSLLRLQAEPGAEEESCAIELARGSYALSVQSDASDPTAYALLATAAP</sequence>